<evidence type="ECO:0000313" key="8">
    <source>
        <dbReference type="EMBL" id="KAF2217241.1"/>
    </source>
</evidence>
<feature type="non-terminal residue" evidence="8">
    <location>
        <position position="1"/>
    </location>
</feature>
<feature type="non-terminal residue" evidence="8">
    <location>
        <position position="282"/>
    </location>
</feature>
<evidence type="ECO:0000256" key="5">
    <source>
        <dbReference type="ARBA" id="ARBA00038359"/>
    </source>
</evidence>
<evidence type="ECO:0000256" key="3">
    <source>
        <dbReference type="ARBA" id="ARBA00022989"/>
    </source>
</evidence>
<sequence length="282" mass="31567">PPPGIISNLDNPITLDQKPSIVLGIFGIIVATMFMAMRAYTKAFLAHMFGLDDVFLICSWAMSMVVQITIVWMKMNNLIGKHIWDTSIKQTIARITNICSIIYLILMAFAKFSILMFYKRLSPQTWFRYAVNGMITIIVGFTVPLMLMLMFACVPLKKIWDPTVTEGHCIEIGNVYMATAGTSAATDIIMLFLPMPMLLRLQIPTIQKIGVVLIFSVGSVTMATSLVRLSIMPPLIVMTDMPWSLSVPATWICVEGSLIIICGCLPILRLFLKHTCPRLIRE</sequence>
<dbReference type="EMBL" id="ML992663">
    <property type="protein sequence ID" value="KAF2217241.1"/>
    <property type="molecule type" value="Genomic_DNA"/>
</dbReference>
<feature type="transmembrane region" description="Helical" evidence="6">
    <location>
        <begin position="20"/>
        <end position="41"/>
    </location>
</feature>
<dbReference type="Proteomes" id="UP000799539">
    <property type="component" value="Unassembled WGS sequence"/>
</dbReference>
<reference evidence="8" key="1">
    <citation type="journal article" date="2020" name="Stud. Mycol.">
        <title>101 Dothideomycetes genomes: a test case for predicting lifestyles and emergence of pathogens.</title>
        <authorList>
            <person name="Haridas S."/>
            <person name="Albert R."/>
            <person name="Binder M."/>
            <person name="Bloem J."/>
            <person name="Labutti K."/>
            <person name="Salamov A."/>
            <person name="Andreopoulos B."/>
            <person name="Baker S."/>
            <person name="Barry K."/>
            <person name="Bills G."/>
            <person name="Bluhm B."/>
            <person name="Cannon C."/>
            <person name="Castanera R."/>
            <person name="Culley D."/>
            <person name="Daum C."/>
            <person name="Ezra D."/>
            <person name="Gonzalez J."/>
            <person name="Henrissat B."/>
            <person name="Kuo A."/>
            <person name="Liang C."/>
            <person name="Lipzen A."/>
            <person name="Lutzoni F."/>
            <person name="Magnuson J."/>
            <person name="Mondo S."/>
            <person name="Nolan M."/>
            <person name="Ohm R."/>
            <person name="Pangilinan J."/>
            <person name="Park H.-J."/>
            <person name="Ramirez L."/>
            <person name="Alfaro M."/>
            <person name="Sun H."/>
            <person name="Tritt A."/>
            <person name="Yoshinaga Y."/>
            <person name="Zwiers L.-H."/>
            <person name="Turgeon B."/>
            <person name="Goodwin S."/>
            <person name="Spatafora J."/>
            <person name="Crous P."/>
            <person name="Grigoriev I."/>
        </authorList>
    </citation>
    <scope>NUCLEOTIDE SEQUENCE</scope>
    <source>
        <strain evidence="8">SCOH1-5</strain>
    </source>
</reference>
<dbReference type="Pfam" id="PF20684">
    <property type="entry name" value="Fung_rhodopsin"/>
    <property type="match status" value="1"/>
</dbReference>
<feature type="transmembrane region" description="Helical" evidence="6">
    <location>
        <begin position="205"/>
        <end position="229"/>
    </location>
</feature>
<comment type="subcellular location">
    <subcellularLocation>
        <location evidence="1">Membrane</location>
        <topology evidence="1">Multi-pass membrane protein</topology>
    </subcellularLocation>
</comment>
<evidence type="ECO:0000259" key="7">
    <source>
        <dbReference type="Pfam" id="PF20684"/>
    </source>
</evidence>
<comment type="similarity">
    <text evidence="5">Belongs to the SAT4 family.</text>
</comment>
<feature type="transmembrane region" description="Helical" evidence="6">
    <location>
        <begin position="130"/>
        <end position="152"/>
    </location>
</feature>
<feature type="transmembrane region" description="Helical" evidence="6">
    <location>
        <begin position="249"/>
        <end position="272"/>
    </location>
</feature>
<keyword evidence="3 6" id="KW-1133">Transmembrane helix</keyword>
<evidence type="ECO:0000256" key="2">
    <source>
        <dbReference type="ARBA" id="ARBA00022692"/>
    </source>
</evidence>
<dbReference type="InterPro" id="IPR052337">
    <property type="entry name" value="SAT4-like"/>
</dbReference>
<gene>
    <name evidence="8" type="ORF">CERZMDRAFT_11067</name>
</gene>
<feature type="domain" description="Rhodopsin" evidence="7">
    <location>
        <begin position="37"/>
        <end position="273"/>
    </location>
</feature>
<evidence type="ECO:0000313" key="9">
    <source>
        <dbReference type="Proteomes" id="UP000799539"/>
    </source>
</evidence>
<dbReference type="PANTHER" id="PTHR33048">
    <property type="entry name" value="PTH11-LIKE INTEGRAL MEMBRANE PROTEIN (AFU_ORTHOLOGUE AFUA_5G11245)"/>
    <property type="match status" value="1"/>
</dbReference>
<dbReference type="AlphaFoldDB" id="A0A6A6FV26"/>
<evidence type="ECO:0000256" key="6">
    <source>
        <dbReference type="SAM" id="Phobius"/>
    </source>
</evidence>
<proteinExistence type="inferred from homology"/>
<keyword evidence="4 6" id="KW-0472">Membrane</keyword>
<protein>
    <recommendedName>
        <fullName evidence="7">Rhodopsin domain-containing protein</fullName>
    </recommendedName>
</protein>
<dbReference type="PANTHER" id="PTHR33048:SF124">
    <property type="entry name" value="INTEGRAL MEMBRANE PROTEIN"/>
    <property type="match status" value="1"/>
</dbReference>
<evidence type="ECO:0000256" key="4">
    <source>
        <dbReference type="ARBA" id="ARBA00023136"/>
    </source>
</evidence>
<name>A0A6A6FV26_9PEZI</name>
<evidence type="ECO:0000256" key="1">
    <source>
        <dbReference type="ARBA" id="ARBA00004141"/>
    </source>
</evidence>
<keyword evidence="9" id="KW-1185">Reference proteome</keyword>
<feature type="transmembrane region" description="Helical" evidence="6">
    <location>
        <begin position="95"/>
        <end position="118"/>
    </location>
</feature>
<dbReference type="GO" id="GO:0016020">
    <property type="term" value="C:membrane"/>
    <property type="evidence" value="ECO:0007669"/>
    <property type="project" value="UniProtKB-SubCell"/>
</dbReference>
<organism evidence="8 9">
    <name type="scientific">Cercospora zeae-maydis SCOH1-5</name>
    <dbReference type="NCBI Taxonomy" id="717836"/>
    <lineage>
        <taxon>Eukaryota</taxon>
        <taxon>Fungi</taxon>
        <taxon>Dikarya</taxon>
        <taxon>Ascomycota</taxon>
        <taxon>Pezizomycotina</taxon>
        <taxon>Dothideomycetes</taxon>
        <taxon>Dothideomycetidae</taxon>
        <taxon>Mycosphaerellales</taxon>
        <taxon>Mycosphaerellaceae</taxon>
        <taxon>Cercospora</taxon>
    </lineage>
</organism>
<keyword evidence="2 6" id="KW-0812">Transmembrane</keyword>
<feature type="transmembrane region" description="Helical" evidence="6">
    <location>
        <begin position="53"/>
        <end position="75"/>
    </location>
</feature>
<dbReference type="InterPro" id="IPR049326">
    <property type="entry name" value="Rhodopsin_dom_fungi"/>
</dbReference>
<dbReference type="OrthoDB" id="5342292at2759"/>
<accession>A0A6A6FV26</accession>